<evidence type="ECO:0000313" key="3">
    <source>
        <dbReference type="EMBL" id="GIF00505.1"/>
    </source>
</evidence>
<feature type="region of interest" description="Disordered" evidence="1">
    <location>
        <begin position="1"/>
        <end position="140"/>
    </location>
</feature>
<feature type="compositionally biased region" description="Polar residues" evidence="1">
    <location>
        <begin position="80"/>
        <end position="94"/>
    </location>
</feature>
<evidence type="ECO:0000313" key="4">
    <source>
        <dbReference type="Proteomes" id="UP000636960"/>
    </source>
</evidence>
<comment type="caution">
    <text evidence="3">The sequence shown here is derived from an EMBL/GenBank/DDBJ whole genome shotgun (WGS) entry which is preliminary data.</text>
</comment>
<gene>
    <name evidence="3" type="ORF">Ari01nite_79690</name>
</gene>
<dbReference type="Proteomes" id="UP000636960">
    <property type="component" value="Unassembled WGS sequence"/>
</dbReference>
<keyword evidence="4" id="KW-1185">Reference proteome</keyword>
<feature type="compositionally biased region" description="Polar residues" evidence="1">
    <location>
        <begin position="1"/>
        <end position="12"/>
    </location>
</feature>
<keyword evidence="2" id="KW-0472">Membrane</keyword>
<accession>A0A919K897</accession>
<evidence type="ECO:0000256" key="1">
    <source>
        <dbReference type="SAM" id="MobiDB-lite"/>
    </source>
</evidence>
<feature type="compositionally biased region" description="Polar residues" evidence="1">
    <location>
        <begin position="26"/>
        <end position="52"/>
    </location>
</feature>
<reference evidence="3" key="1">
    <citation type="submission" date="2021-01" db="EMBL/GenBank/DDBJ databases">
        <title>Whole genome shotgun sequence of Actinoplanes rishiriensis NBRC 108556.</title>
        <authorList>
            <person name="Komaki H."/>
            <person name="Tamura T."/>
        </authorList>
    </citation>
    <scope>NUCLEOTIDE SEQUENCE</scope>
    <source>
        <strain evidence="3">NBRC 108556</strain>
    </source>
</reference>
<keyword evidence="2" id="KW-0812">Transmembrane</keyword>
<protein>
    <submittedName>
        <fullName evidence="3">Uncharacterized protein</fullName>
    </submittedName>
</protein>
<sequence length="352" mass="36935">MRVVSDASSSNPSERKQDGWPAPDGSQPSQDSTPTAAWNANSTPHQQWNQAVSSPPASPAAPSSGAGPQPPQWDTPTQQAYWNQPSGAWASTPTSVPPGAPHSGAPHSGAPHSGAGWGQPTQFPGEVIPQYQPRIEPTPPKGRSPVLPLLLGVLIGAVVAGAGGFFLGSATGSGEPSPETSTAPAAAVPLFDSVQAAANKAKLDGELAGLAGPWLTSAMGDCVSNVDKDAPDLPGDQSRHVTCRYGSAWIHFMVYQDADKKSAARNYRQQLNLNSDEVTPGVQDPSRTTGGVSGAQGKMIEYSFRLDDGRSLCGISWERDEDPLAALMIEAHCEEALGGKWEPLRDLWQRHS</sequence>
<feature type="transmembrane region" description="Helical" evidence="2">
    <location>
        <begin position="146"/>
        <end position="167"/>
    </location>
</feature>
<proteinExistence type="predicted"/>
<keyword evidence="2" id="KW-1133">Transmembrane helix</keyword>
<dbReference type="EMBL" id="BOMV01000083">
    <property type="protein sequence ID" value="GIF00505.1"/>
    <property type="molecule type" value="Genomic_DNA"/>
</dbReference>
<organism evidence="3 4">
    <name type="scientific">Paractinoplanes rishiriensis</name>
    <dbReference type="NCBI Taxonomy" id="1050105"/>
    <lineage>
        <taxon>Bacteria</taxon>
        <taxon>Bacillati</taxon>
        <taxon>Actinomycetota</taxon>
        <taxon>Actinomycetes</taxon>
        <taxon>Micromonosporales</taxon>
        <taxon>Micromonosporaceae</taxon>
        <taxon>Paractinoplanes</taxon>
    </lineage>
</organism>
<dbReference type="AlphaFoldDB" id="A0A919K897"/>
<evidence type="ECO:0000256" key="2">
    <source>
        <dbReference type="SAM" id="Phobius"/>
    </source>
</evidence>
<name>A0A919K897_9ACTN</name>